<reference evidence="1 2" key="1">
    <citation type="submission" date="2012-08" db="EMBL/GenBank/DDBJ databases">
        <title>Oryza genome evolution.</title>
        <authorList>
            <person name="Wing R.A."/>
        </authorList>
    </citation>
    <scope>NUCLEOTIDE SEQUENCE</scope>
</reference>
<sequence>MEEFVCVTGCNAPRFYANRPRSPPHKSHSPAAVLVGIIAAGWGLGSSRCTNPSGRETERINAGVRRTLGGLPEGYQKKLKIAVPLKHDFKAFVNVSEQVNSLFIHQEAMLHSGQNFLA</sequence>
<protein>
    <submittedName>
        <fullName evidence="1">Uncharacterized protein</fullName>
    </submittedName>
</protein>
<name>A0A0D9WMS5_9ORYZ</name>
<dbReference type="Gramene" id="LPERR06G05340.1">
    <property type="protein sequence ID" value="LPERR06G05340.1"/>
    <property type="gene ID" value="LPERR06G05340"/>
</dbReference>
<accession>A0A0D9WMS5</accession>
<dbReference type="HOGENOM" id="CLU_2076511_0_0_1"/>
<proteinExistence type="predicted"/>
<evidence type="ECO:0000313" key="1">
    <source>
        <dbReference type="EnsemblPlants" id="LPERR06G05340.1"/>
    </source>
</evidence>
<keyword evidence="2" id="KW-1185">Reference proteome</keyword>
<dbReference type="Proteomes" id="UP000032180">
    <property type="component" value="Chromosome 6"/>
</dbReference>
<reference evidence="2" key="2">
    <citation type="submission" date="2013-12" db="EMBL/GenBank/DDBJ databases">
        <authorList>
            <person name="Yu Y."/>
            <person name="Lee S."/>
            <person name="de Baynast K."/>
            <person name="Wissotski M."/>
            <person name="Liu L."/>
            <person name="Talag J."/>
            <person name="Goicoechea J."/>
            <person name="Angelova A."/>
            <person name="Jetty R."/>
            <person name="Kudrna D."/>
            <person name="Golser W."/>
            <person name="Rivera L."/>
            <person name="Zhang J."/>
            <person name="Wing R."/>
        </authorList>
    </citation>
    <scope>NUCLEOTIDE SEQUENCE</scope>
</reference>
<reference evidence="1" key="3">
    <citation type="submission" date="2015-04" db="UniProtKB">
        <authorList>
            <consortium name="EnsemblPlants"/>
        </authorList>
    </citation>
    <scope>IDENTIFICATION</scope>
</reference>
<evidence type="ECO:0000313" key="2">
    <source>
        <dbReference type="Proteomes" id="UP000032180"/>
    </source>
</evidence>
<organism evidence="1 2">
    <name type="scientific">Leersia perrieri</name>
    <dbReference type="NCBI Taxonomy" id="77586"/>
    <lineage>
        <taxon>Eukaryota</taxon>
        <taxon>Viridiplantae</taxon>
        <taxon>Streptophyta</taxon>
        <taxon>Embryophyta</taxon>
        <taxon>Tracheophyta</taxon>
        <taxon>Spermatophyta</taxon>
        <taxon>Magnoliopsida</taxon>
        <taxon>Liliopsida</taxon>
        <taxon>Poales</taxon>
        <taxon>Poaceae</taxon>
        <taxon>BOP clade</taxon>
        <taxon>Oryzoideae</taxon>
        <taxon>Oryzeae</taxon>
        <taxon>Oryzinae</taxon>
        <taxon>Leersia</taxon>
    </lineage>
</organism>
<dbReference type="AlphaFoldDB" id="A0A0D9WMS5"/>
<dbReference type="EnsemblPlants" id="LPERR06G05340.1">
    <property type="protein sequence ID" value="LPERR06G05340.1"/>
    <property type="gene ID" value="LPERR06G05340"/>
</dbReference>